<dbReference type="AlphaFoldDB" id="A0A2P2P9H8"/>
<organism evidence="1">
    <name type="scientific">Rhizophora mucronata</name>
    <name type="common">Asiatic mangrove</name>
    <dbReference type="NCBI Taxonomy" id="61149"/>
    <lineage>
        <taxon>Eukaryota</taxon>
        <taxon>Viridiplantae</taxon>
        <taxon>Streptophyta</taxon>
        <taxon>Embryophyta</taxon>
        <taxon>Tracheophyta</taxon>
        <taxon>Spermatophyta</taxon>
        <taxon>Magnoliopsida</taxon>
        <taxon>eudicotyledons</taxon>
        <taxon>Gunneridae</taxon>
        <taxon>Pentapetalae</taxon>
        <taxon>rosids</taxon>
        <taxon>fabids</taxon>
        <taxon>Malpighiales</taxon>
        <taxon>Rhizophoraceae</taxon>
        <taxon>Rhizophora</taxon>
    </lineage>
</organism>
<evidence type="ECO:0000313" key="1">
    <source>
        <dbReference type="EMBL" id="MBX51347.1"/>
    </source>
</evidence>
<dbReference type="EMBL" id="GGEC01070863">
    <property type="protein sequence ID" value="MBX51347.1"/>
    <property type="molecule type" value="Transcribed_RNA"/>
</dbReference>
<sequence>MENFDTFPGQFSLFIILS</sequence>
<name>A0A2P2P9H8_RHIMU</name>
<proteinExistence type="predicted"/>
<protein>
    <submittedName>
        <fullName evidence="1">Uncharacterized protein</fullName>
    </submittedName>
</protein>
<reference evidence="1" key="1">
    <citation type="submission" date="2018-02" db="EMBL/GenBank/DDBJ databases">
        <title>Rhizophora mucronata_Transcriptome.</title>
        <authorList>
            <person name="Meera S.P."/>
            <person name="Sreeshan A."/>
            <person name="Augustine A."/>
        </authorList>
    </citation>
    <scope>NUCLEOTIDE SEQUENCE</scope>
    <source>
        <tissue evidence="1">Leaf</tissue>
    </source>
</reference>
<accession>A0A2P2P9H8</accession>